<organism evidence="1 2">
    <name type="scientific">Leptospira fainei serovar Hurstbridge str. BUT 6</name>
    <dbReference type="NCBI Taxonomy" id="1193011"/>
    <lineage>
        <taxon>Bacteria</taxon>
        <taxon>Pseudomonadati</taxon>
        <taxon>Spirochaetota</taxon>
        <taxon>Spirochaetia</taxon>
        <taxon>Leptospirales</taxon>
        <taxon>Leptospiraceae</taxon>
        <taxon>Leptospira</taxon>
    </lineage>
</organism>
<dbReference type="AlphaFoldDB" id="S3V0J3"/>
<name>S3V0J3_9LEPT</name>
<reference evidence="1" key="1">
    <citation type="submission" date="2013-04" db="EMBL/GenBank/DDBJ databases">
        <authorList>
            <person name="Harkins D.M."/>
            <person name="Durkin A.S."/>
            <person name="Selengut J.D."/>
            <person name="Sanka R."/>
            <person name="DePew J."/>
            <person name="Purushe J."/>
            <person name="Ahmed A."/>
            <person name="van der Linden H."/>
            <person name="Goris M.G.A."/>
            <person name="Hartskeerl R.A."/>
            <person name="Vinetz J.M."/>
            <person name="Sutton G.G."/>
            <person name="Nelson W.C."/>
            <person name="Fouts D.E."/>
        </authorList>
    </citation>
    <scope>NUCLEOTIDE SEQUENCE [LARGE SCALE GENOMIC DNA]</scope>
    <source>
        <strain evidence="1">BUT 6</strain>
    </source>
</reference>
<dbReference type="Proteomes" id="UP000014540">
    <property type="component" value="Unassembled WGS sequence"/>
</dbReference>
<evidence type="ECO:0008006" key="3">
    <source>
        <dbReference type="Google" id="ProtNLM"/>
    </source>
</evidence>
<dbReference type="RefSeq" id="WP_016549051.1">
    <property type="nucleotide sequence ID" value="NZ_AKWZ02000006.1"/>
</dbReference>
<dbReference type="OrthoDB" id="323231at2"/>
<evidence type="ECO:0000313" key="1">
    <source>
        <dbReference type="EMBL" id="EPG74978.1"/>
    </source>
</evidence>
<sequence>MITKPDHLDKTKEHWKRRSEAAWDRFQFNQPYGRGLKRLRDEILGKTNFDPATLWQWGTMQAMAVIGILKNVEKKFGAEGQSLIYDSLREIGYDIGLQITEGTTIPNDMTDSEWISFYATIINRIAYASLESPNIDDDDRVNFHIDWCPHQDHYGAMDCRVQRYFVQGMLEAAMEFMKTQGRTCSWDVMFKSTIPAGAETCYFHVEKNNSEAGARWEKYTRLLEAKALRSAQAKSKKEDKE</sequence>
<accession>S3V0J3</accession>
<protein>
    <recommendedName>
        <fullName evidence="3">L-2-amino-thiazoline-4-carboxylic acid hydrolase</fullName>
    </recommendedName>
</protein>
<gene>
    <name evidence="1" type="ORF">LEP1GSC058_1618</name>
</gene>
<proteinExistence type="predicted"/>
<dbReference type="EMBL" id="AKWZ02000006">
    <property type="protein sequence ID" value="EPG74978.1"/>
    <property type="molecule type" value="Genomic_DNA"/>
</dbReference>
<evidence type="ECO:0000313" key="2">
    <source>
        <dbReference type="Proteomes" id="UP000014540"/>
    </source>
</evidence>
<keyword evidence="2" id="KW-1185">Reference proteome</keyword>
<comment type="caution">
    <text evidence="1">The sequence shown here is derived from an EMBL/GenBank/DDBJ whole genome shotgun (WGS) entry which is preliminary data.</text>
</comment>